<accession>A0AAN7AYZ3</accession>
<feature type="compositionally biased region" description="Low complexity" evidence="1">
    <location>
        <begin position="33"/>
        <end position="50"/>
    </location>
</feature>
<proteinExistence type="predicted"/>
<feature type="region of interest" description="Disordered" evidence="1">
    <location>
        <begin position="1"/>
        <end position="60"/>
    </location>
</feature>
<protein>
    <submittedName>
        <fullName evidence="2">Uncharacterized protein</fullName>
    </submittedName>
</protein>
<organism evidence="2 3">
    <name type="scientific">Rhypophila decipiens</name>
    <dbReference type="NCBI Taxonomy" id="261697"/>
    <lineage>
        <taxon>Eukaryota</taxon>
        <taxon>Fungi</taxon>
        <taxon>Dikarya</taxon>
        <taxon>Ascomycota</taxon>
        <taxon>Pezizomycotina</taxon>
        <taxon>Sordariomycetes</taxon>
        <taxon>Sordariomycetidae</taxon>
        <taxon>Sordariales</taxon>
        <taxon>Naviculisporaceae</taxon>
        <taxon>Rhypophila</taxon>
    </lineage>
</organism>
<evidence type="ECO:0000313" key="3">
    <source>
        <dbReference type="Proteomes" id="UP001301769"/>
    </source>
</evidence>
<dbReference type="AlphaFoldDB" id="A0AAN7AYZ3"/>
<comment type="caution">
    <text evidence="2">The sequence shown here is derived from an EMBL/GenBank/DDBJ whole genome shotgun (WGS) entry which is preliminary data.</text>
</comment>
<evidence type="ECO:0000256" key="1">
    <source>
        <dbReference type="SAM" id="MobiDB-lite"/>
    </source>
</evidence>
<sequence>MDREKHEDSVEETLNRLSDLYLRGDNDDRNNNDNRNNSNGLNNNDDGNNNPSNHDEFDYDSYLHSDDEQFTEKVSHDPGPEPEPEPTLKCMICSNDPPVSDIFETYCRGPESSGCVYCRGCLQHLHLLSFREEGRFPPSCCGVPIPTLALEHYLGQEIIRNYLARLNEHAIPADK</sequence>
<dbReference type="Proteomes" id="UP001301769">
    <property type="component" value="Unassembled WGS sequence"/>
</dbReference>
<feature type="compositionally biased region" description="Basic and acidic residues" evidence="1">
    <location>
        <begin position="22"/>
        <end position="32"/>
    </location>
</feature>
<keyword evidence="3" id="KW-1185">Reference proteome</keyword>
<evidence type="ECO:0000313" key="2">
    <source>
        <dbReference type="EMBL" id="KAK4206631.1"/>
    </source>
</evidence>
<reference evidence="2" key="1">
    <citation type="journal article" date="2023" name="Mol. Phylogenet. Evol.">
        <title>Genome-scale phylogeny and comparative genomics of the fungal order Sordariales.</title>
        <authorList>
            <person name="Hensen N."/>
            <person name="Bonometti L."/>
            <person name="Westerberg I."/>
            <person name="Brannstrom I.O."/>
            <person name="Guillou S."/>
            <person name="Cros-Aarteil S."/>
            <person name="Calhoun S."/>
            <person name="Haridas S."/>
            <person name="Kuo A."/>
            <person name="Mondo S."/>
            <person name="Pangilinan J."/>
            <person name="Riley R."/>
            <person name="LaButti K."/>
            <person name="Andreopoulos B."/>
            <person name="Lipzen A."/>
            <person name="Chen C."/>
            <person name="Yan M."/>
            <person name="Daum C."/>
            <person name="Ng V."/>
            <person name="Clum A."/>
            <person name="Steindorff A."/>
            <person name="Ohm R.A."/>
            <person name="Martin F."/>
            <person name="Silar P."/>
            <person name="Natvig D.O."/>
            <person name="Lalanne C."/>
            <person name="Gautier V."/>
            <person name="Ament-Velasquez S.L."/>
            <person name="Kruys A."/>
            <person name="Hutchinson M.I."/>
            <person name="Powell A.J."/>
            <person name="Barry K."/>
            <person name="Miller A.N."/>
            <person name="Grigoriev I.V."/>
            <person name="Debuchy R."/>
            <person name="Gladieux P."/>
            <person name="Hiltunen Thoren M."/>
            <person name="Johannesson H."/>
        </authorList>
    </citation>
    <scope>NUCLEOTIDE SEQUENCE</scope>
    <source>
        <strain evidence="2">PSN293</strain>
    </source>
</reference>
<name>A0AAN7AYZ3_9PEZI</name>
<dbReference type="EMBL" id="MU858374">
    <property type="protein sequence ID" value="KAK4206631.1"/>
    <property type="molecule type" value="Genomic_DNA"/>
</dbReference>
<reference evidence="2" key="2">
    <citation type="submission" date="2023-05" db="EMBL/GenBank/DDBJ databases">
        <authorList>
            <consortium name="Lawrence Berkeley National Laboratory"/>
            <person name="Steindorff A."/>
            <person name="Hensen N."/>
            <person name="Bonometti L."/>
            <person name="Westerberg I."/>
            <person name="Brannstrom I.O."/>
            <person name="Guillou S."/>
            <person name="Cros-Aarteil S."/>
            <person name="Calhoun S."/>
            <person name="Haridas S."/>
            <person name="Kuo A."/>
            <person name="Mondo S."/>
            <person name="Pangilinan J."/>
            <person name="Riley R."/>
            <person name="Labutti K."/>
            <person name="Andreopoulos B."/>
            <person name="Lipzen A."/>
            <person name="Chen C."/>
            <person name="Yanf M."/>
            <person name="Daum C."/>
            <person name="Ng V."/>
            <person name="Clum A."/>
            <person name="Ohm R."/>
            <person name="Martin F."/>
            <person name="Silar P."/>
            <person name="Natvig D."/>
            <person name="Lalanne C."/>
            <person name="Gautier V."/>
            <person name="Ament-Velasquez S.L."/>
            <person name="Kruys A."/>
            <person name="Hutchinson M.I."/>
            <person name="Powell A.J."/>
            <person name="Barry K."/>
            <person name="Miller A.N."/>
            <person name="Grigoriev I.V."/>
            <person name="Debuchy R."/>
            <person name="Gladieux P."/>
            <person name="Thoren M.H."/>
            <person name="Johannesson H."/>
        </authorList>
    </citation>
    <scope>NUCLEOTIDE SEQUENCE</scope>
    <source>
        <strain evidence="2">PSN293</strain>
    </source>
</reference>
<gene>
    <name evidence="2" type="ORF">QBC37DRAFT_458307</name>
</gene>